<keyword evidence="1" id="KW-0732">Signal</keyword>
<evidence type="ECO:0000259" key="2">
    <source>
        <dbReference type="SMART" id="SM00062"/>
    </source>
</evidence>
<evidence type="ECO:0000313" key="4">
    <source>
        <dbReference type="Proteomes" id="UP001165041"/>
    </source>
</evidence>
<organism evidence="3 4">
    <name type="scientific">Kitasatospora phosalacinea</name>
    <dbReference type="NCBI Taxonomy" id="2065"/>
    <lineage>
        <taxon>Bacteria</taxon>
        <taxon>Bacillati</taxon>
        <taxon>Actinomycetota</taxon>
        <taxon>Actinomycetes</taxon>
        <taxon>Kitasatosporales</taxon>
        <taxon>Streptomycetaceae</taxon>
        <taxon>Kitasatospora</taxon>
    </lineage>
</organism>
<proteinExistence type="predicted"/>
<dbReference type="SMART" id="SM00062">
    <property type="entry name" value="PBPb"/>
    <property type="match status" value="1"/>
</dbReference>
<sequence>MDGRGRAALAAVVGGMLLVSGCGIVGIDGSSDQEANLRSLLPERVRKSGVLTVGSSFTAAPVVYRNDRNEPDGLDPHLAEKLGALLGVRVEFQDAGPFANVLPGLLEGKYDIAMSGITDTREREEGLDKNGAQVNPGVDFVDYFMAGIGIAVDRGNPKGITDIDHLCGHAVTVKKGTTHDDLVTKQKAACEHNGKGALTLLETDSDNAAIQNLKGPADAYITDYPKATYAVQTVDNGNAFEIGGPQLQPRPFGIALRKDDAQLRDVLMRAMNRLIADGTYDQVLADHQLTVGAIQNSVTNGS</sequence>
<gene>
    <name evidence="3" type="ORF">Kpho02_53420</name>
</gene>
<dbReference type="Proteomes" id="UP001165041">
    <property type="component" value="Unassembled WGS sequence"/>
</dbReference>
<dbReference type="InterPro" id="IPR001638">
    <property type="entry name" value="Solute-binding_3/MltF_N"/>
</dbReference>
<name>A0A9W6QDT0_9ACTN</name>
<comment type="caution">
    <text evidence="3">The sequence shown here is derived from an EMBL/GenBank/DDBJ whole genome shotgun (WGS) entry which is preliminary data.</text>
</comment>
<dbReference type="Pfam" id="PF00497">
    <property type="entry name" value="SBP_bac_3"/>
    <property type="match status" value="1"/>
</dbReference>
<dbReference type="PANTHER" id="PTHR35936">
    <property type="entry name" value="MEMBRANE-BOUND LYTIC MUREIN TRANSGLYCOSYLASE F"/>
    <property type="match status" value="1"/>
</dbReference>
<dbReference type="SUPFAM" id="SSF53850">
    <property type="entry name" value="Periplasmic binding protein-like II"/>
    <property type="match status" value="1"/>
</dbReference>
<accession>A0A9W6QDT0</accession>
<evidence type="ECO:0000313" key="3">
    <source>
        <dbReference type="EMBL" id="GLW73043.1"/>
    </source>
</evidence>
<protein>
    <recommendedName>
        <fullName evidence="2">Solute-binding protein family 3/N-terminal domain-containing protein</fullName>
    </recommendedName>
</protein>
<dbReference type="AlphaFoldDB" id="A0A9W6QDT0"/>
<reference evidence="3" key="1">
    <citation type="submission" date="2023-02" db="EMBL/GenBank/DDBJ databases">
        <title>Kitasatospora phosalacinea NBRC 14627.</title>
        <authorList>
            <person name="Ichikawa N."/>
            <person name="Sato H."/>
            <person name="Tonouchi N."/>
        </authorList>
    </citation>
    <scope>NUCLEOTIDE SEQUENCE</scope>
    <source>
        <strain evidence="3">NBRC 14627</strain>
    </source>
</reference>
<dbReference type="Gene3D" id="3.40.190.10">
    <property type="entry name" value="Periplasmic binding protein-like II"/>
    <property type="match status" value="2"/>
</dbReference>
<dbReference type="EMBL" id="BSSA01000021">
    <property type="protein sequence ID" value="GLW73043.1"/>
    <property type="molecule type" value="Genomic_DNA"/>
</dbReference>
<evidence type="ECO:0000256" key="1">
    <source>
        <dbReference type="ARBA" id="ARBA00022729"/>
    </source>
</evidence>
<dbReference type="PROSITE" id="PS51257">
    <property type="entry name" value="PROKAR_LIPOPROTEIN"/>
    <property type="match status" value="1"/>
</dbReference>
<feature type="domain" description="Solute-binding protein family 3/N-terminal" evidence="2">
    <location>
        <begin position="50"/>
        <end position="292"/>
    </location>
</feature>
<dbReference type="PANTHER" id="PTHR35936:SF17">
    <property type="entry name" value="ARGININE-BINDING EXTRACELLULAR PROTEIN ARTP"/>
    <property type="match status" value="1"/>
</dbReference>
<dbReference type="CDD" id="cd01004">
    <property type="entry name" value="PBP2_MidA_like"/>
    <property type="match status" value="1"/>
</dbReference>